<dbReference type="PANTHER" id="PTHR11614">
    <property type="entry name" value="PHOSPHOLIPASE-RELATED"/>
    <property type="match status" value="1"/>
</dbReference>
<accession>A0ABV3Z0Q5</accession>
<dbReference type="InterPro" id="IPR029058">
    <property type="entry name" value="AB_hydrolase_fold"/>
</dbReference>
<name>A0ABV3Z0Q5_9PROT</name>
<evidence type="ECO:0000313" key="3">
    <source>
        <dbReference type="Proteomes" id="UP001560685"/>
    </source>
</evidence>
<keyword evidence="3" id="KW-1185">Reference proteome</keyword>
<dbReference type="SUPFAM" id="SSF53474">
    <property type="entry name" value="alpha/beta-Hydrolases"/>
    <property type="match status" value="1"/>
</dbReference>
<reference evidence="2 3" key="1">
    <citation type="submission" date="2024-05" db="EMBL/GenBank/DDBJ databases">
        <title>Three bacterial strains, DH-69, EH-24, and ECK-19 isolated from coastal sediments.</title>
        <authorList>
            <person name="Ye Y.-Q."/>
            <person name="Du Z.-J."/>
        </authorList>
    </citation>
    <scope>NUCLEOTIDE SEQUENCE [LARGE SCALE GENOMIC DNA]</scope>
    <source>
        <strain evidence="2 3">ECK-19</strain>
    </source>
</reference>
<dbReference type="RefSeq" id="WP_369312290.1">
    <property type="nucleotide sequence ID" value="NZ_JBEHZE010000001.1"/>
</dbReference>
<comment type="caution">
    <text evidence="2">The sequence shown here is derived from an EMBL/GenBank/DDBJ whole genome shotgun (WGS) entry which is preliminary data.</text>
</comment>
<dbReference type="Gene3D" id="3.40.50.1820">
    <property type="entry name" value="alpha/beta hydrolase"/>
    <property type="match status" value="1"/>
</dbReference>
<sequence>MAHFISIPENPIPENAEPFEFEAPGGVNIRGGFFPVDNPRGTVVLVTGWSEFIEKYFETIRDLHQRGLNVAMMDWRGQGLSDREQVKETKWNGYFQTIKNDLEFFTDTQVKPRFGGPYILMTHSMGGMPALKLLSTGNDGFSRAVLCAPMTRLFPEPQNKITGLAASIASTIGFARTQVIRSKDYADKFDGNIYTSDKARHSLFRDLRLAEPKAASQSPTYGWVNDAIKASKAIHADHALDGIKIPVLIITAGLEQQIDGEDHQIIAASSDKISVETIPGALHEIMMERDSLRALYWKAFDDFVAPVFKD</sequence>
<dbReference type="GO" id="GO:0016787">
    <property type="term" value="F:hydrolase activity"/>
    <property type="evidence" value="ECO:0007669"/>
    <property type="project" value="UniProtKB-KW"/>
</dbReference>
<dbReference type="Pfam" id="PF12146">
    <property type="entry name" value="Hydrolase_4"/>
    <property type="match status" value="1"/>
</dbReference>
<evidence type="ECO:0000259" key="1">
    <source>
        <dbReference type="Pfam" id="PF12146"/>
    </source>
</evidence>
<dbReference type="InterPro" id="IPR051044">
    <property type="entry name" value="MAG_DAG_Lipase"/>
</dbReference>
<gene>
    <name evidence="2" type="ORF">ABFZ84_02275</name>
</gene>
<proteinExistence type="predicted"/>
<dbReference type="EMBL" id="JBEHZE010000001">
    <property type="protein sequence ID" value="MEX6632364.1"/>
    <property type="molecule type" value="Genomic_DNA"/>
</dbReference>
<keyword evidence="2" id="KW-0378">Hydrolase</keyword>
<organism evidence="2 3">
    <name type="scientific">Hyphococcus lacteus</name>
    <dbReference type="NCBI Taxonomy" id="3143536"/>
    <lineage>
        <taxon>Bacteria</taxon>
        <taxon>Pseudomonadati</taxon>
        <taxon>Pseudomonadota</taxon>
        <taxon>Alphaproteobacteria</taxon>
        <taxon>Parvularculales</taxon>
        <taxon>Parvularculaceae</taxon>
        <taxon>Hyphococcus</taxon>
    </lineage>
</organism>
<protein>
    <submittedName>
        <fullName evidence="2">Alpha/beta hydrolase</fullName>
    </submittedName>
</protein>
<evidence type="ECO:0000313" key="2">
    <source>
        <dbReference type="EMBL" id="MEX6632364.1"/>
    </source>
</evidence>
<feature type="domain" description="Serine aminopeptidase S33" evidence="1">
    <location>
        <begin position="38"/>
        <end position="290"/>
    </location>
</feature>
<dbReference type="Proteomes" id="UP001560685">
    <property type="component" value="Unassembled WGS sequence"/>
</dbReference>
<dbReference type="InterPro" id="IPR022742">
    <property type="entry name" value="Hydrolase_4"/>
</dbReference>